<name>A0A562LAV5_9GAMM</name>
<proteinExistence type="predicted"/>
<sequence length="80" mass="8038">MEAFENRLGGVAAPGIGEVLNTTANVQQQIVGVQTLANGALTVANASADAVNTAAAVSQNAGLPGADEIPPVDRYEARYG</sequence>
<accession>A0A562LAV5</accession>
<dbReference type="Proteomes" id="UP000315167">
    <property type="component" value="Unassembled WGS sequence"/>
</dbReference>
<gene>
    <name evidence="1" type="ORF">IP90_00940</name>
</gene>
<reference evidence="1 2" key="1">
    <citation type="journal article" date="2015" name="Stand. Genomic Sci.">
        <title>Genomic Encyclopedia of Bacterial and Archaeal Type Strains, Phase III: the genomes of soil and plant-associated and newly described type strains.</title>
        <authorList>
            <person name="Whitman W.B."/>
            <person name="Woyke T."/>
            <person name="Klenk H.P."/>
            <person name="Zhou Y."/>
            <person name="Lilburn T.G."/>
            <person name="Beck B.J."/>
            <person name="De Vos P."/>
            <person name="Vandamme P."/>
            <person name="Eisen J.A."/>
            <person name="Garrity G."/>
            <person name="Hugenholtz P."/>
            <person name="Kyrpides N.C."/>
        </authorList>
    </citation>
    <scope>NUCLEOTIDE SEQUENCE [LARGE SCALE GENOMIC DNA]</scope>
    <source>
        <strain evidence="1 2">CGMCC 1.10821</strain>
    </source>
</reference>
<organism evidence="1 2">
    <name type="scientific">Luteimonas cucumeris</name>
    <dbReference type="NCBI Taxonomy" id="985012"/>
    <lineage>
        <taxon>Bacteria</taxon>
        <taxon>Pseudomonadati</taxon>
        <taxon>Pseudomonadota</taxon>
        <taxon>Gammaproteobacteria</taxon>
        <taxon>Lysobacterales</taxon>
        <taxon>Lysobacteraceae</taxon>
        <taxon>Luteimonas</taxon>
    </lineage>
</organism>
<dbReference type="AlphaFoldDB" id="A0A562LAV5"/>
<keyword evidence="2" id="KW-1185">Reference proteome</keyword>
<comment type="caution">
    <text evidence="1">The sequence shown here is derived from an EMBL/GenBank/DDBJ whole genome shotgun (WGS) entry which is preliminary data.</text>
</comment>
<protein>
    <submittedName>
        <fullName evidence="1">Uncharacterized protein</fullName>
    </submittedName>
</protein>
<dbReference type="EMBL" id="VLKN01000002">
    <property type="protein sequence ID" value="TWI04802.1"/>
    <property type="molecule type" value="Genomic_DNA"/>
</dbReference>
<evidence type="ECO:0000313" key="2">
    <source>
        <dbReference type="Proteomes" id="UP000315167"/>
    </source>
</evidence>
<evidence type="ECO:0000313" key="1">
    <source>
        <dbReference type="EMBL" id="TWI04802.1"/>
    </source>
</evidence>